<comment type="caution">
    <text evidence="1">The sequence shown here is derived from an EMBL/GenBank/DDBJ whole genome shotgun (WGS) entry which is preliminary data.</text>
</comment>
<proteinExistence type="predicted"/>
<evidence type="ECO:0000313" key="1">
    <source>
        <dbReference type="EMBL" id="GAE16234.1"/>
    </source>
</evidence>
<sequence>MAFAACQRQVVLRIEYIKTFTRHFVQHFSCLKPVSASCGIHTAKVVKNTGSEILLQCPEQHPGKICTEEKKPGKQAIKTN</sequence>
<gene>
    <name evidence="1" type="ORF">JCM6292_2636</name>
</gene>
<evidence type="ECO:0000313" key="2">
    <source>
        <dbReference type="Proteomes" id="UP000018861"/>
    </source>
</evidence>
<protein>
    <submittedName>
        <fullName evidence="1">Uncharacterized protein</fullName>
    </submittedName>
</protein>
<dbReference type="EMBL" id="BAIQ01000030">
    <property type="protein sequence ID" value="GAE16234.1"/>
    <property type="molecule type" value="Genomic_DNA"/>
</dbReference>
<accession>W4PAN9</accession>
<organism evidence="1 2">
    <name type="scientific">Bacteroides pyogenes JCM 6292</name>
    <dbReference type="NCBI Taxonomy" id="1235809"/>
    <lineage>
        <taxon>Bacteria</taxon>
        <taxon>Pseudomonadati</taxon>
        <taxon>Bacteroidota</taxon>
        <taxon>Bacteroidia</taxon>
        <taxon>Bacteroidales</taxon>
        <taxon>Bacteroidaceae</taxon>
        <taxon>Bacteroides</taxon>
    </lineage>
</organism>
<dbReference type="Proteomes" id="UP000018861">
    <property type="component" value="Unassembled WGS sequence"/>
</dbReference>
<dbReference type="AlphaFoldDB" id="W4PAN9"/>
<name>W4PAN9_9BACE</name>
<reference evidence="1 2" key="1">
    <citation type="journal article" date="2014" name="Genome Announc.">
        <title>Draft Genome Sequences of Three Strains of Bacteroides pyogenes Isolated from a Cat and Swine.</title>
        <authorList>
            <person name="Sakamoto M."/>
            <person name="Oshima K."/>
            <person name="Suda W."/>
            <person name="Kitamura K."/>
            <person name="Iida T."/>
            <person name="Hattori M."/>
            <person name="Ohkuma M."/>
        </authorList>
    </citation>
    <scope>NUCLEOTIDE SEQUENCE [LARGE SCALE GENOMIC DNA]</scope>
    <source>
        <strain evidence="1 2">JCM 6292</strain>
    </source>
</reference>